<evidence type="ECO:0000259" key="26">
    <source>
        <dbReference type="Pfam" id="PF20920"/>
    </source>
</evidence>
<dbReference type="GO" id="GO:0006334">
    <property type="term" value="P:nucleosome assembly"/>
    <property type="evidence" value="ECO:0007669"/>
    <property type="project" value="TreeGrafter"/>
</dbReference>
<dbReference type="InterPro" id="IPR046378">
    <property type="entry name" value="DAXX_histone-bd"/>
</dbReference>
<feature type="compositionally biased region" description="Basic residues" evidence="24">
    <location>
        <begin position="673"/>
        <end position="684"/>
    </location>
</feature>
<feature type="compositionally biased region" description="Acidic residues" evidence="24">
    <location>
        <begin position="502"/>
        <end position="533"/>
    </location>
</feature>
<feature type="compositionally biased region" description="Gly residues" evidence="24">
    <location>
        <begin position="56"/>
        <end position="72"/>
    </location>
</feature>
<keyword evidence="9" id="KW-0963">Cytoplasm</keyword>
<evidence type="ECO:0000256" key="17">
    <source>
        <dbReference type="ARBA" id="ARBA00023054"/>
    </source>
</evidence>
<dbReference type="AlphaFoldDB" id="A0A556U8K4"/>
<dbReference type="GO" id="GO:0005737">
    <property type="term" value="C:cytoplasm"/>
    <property type="evidence" value="ECO:0007669"/>
    <property type="project" value="UniProtKB-SubCell"/>
</dbReference>
<evidence type="ECO:0000259" key="25">
    <source>
        <dbReference type="Pfam" id="PF03344"/>
    </source>
</evidence>
<dbReference type="Pfam" id="PF20920">
    <property type="entry name" value="DAXX_hist_bd"/>
    <property type="match status" value="1"/>
</dbReference>
<evidence type="ECO:0000256" key="9">
    <source>
        <dbReference type="ARBA" id="ARBA00022490"/>
    </source>
</evidence>
<evidence type="ECO:0000256" key="16">
    <source>
        <dbReference type="ARBA" id="ARBA00023015"/>
    </source>
</evidence>
<evidence type="ECO:0000256" key="21">
    <source>
        <dbReference type="ARBA" id="ARBA00023328"/>
    </source>
</evidence>
<dbReference type="GO" id="GO:0005730">
    <property type="term" value="C:nucleolus"/>
    <property type="evidence" value="ECO:0007669"/>
    <property type="project" value="UniProtKB-SubCell"/>
</dbReference>
<dbReference type="EMBL" id="VCAZ01000063">
    <property type="protein sequence ID" value="TSO05393.1"/>
    <property type="molecule type" value="Genomic_DNA"/>
</dbReference>
<dbReference type="PANTHER" id="PTHR12766">
    <property type="entry name" value="DEATH DOMAIN-ASSOCIATED PROTEIN 6 DAXX"/>
    <property type="match status" value="1"/>
</dbReference>
<evidence type="ECO:0000256" key="11">
    <source>
        <dbReference type="ARBA" id="ARBA00022499"/>
    </source>
</evidence>
<evidence type="ECO:0000256" key="15">
    <source>
        <dbReference type="ARBA" id="ARBA00022853"/>
    </source>
</evidence>
<dbReference type="GO" id="GO:0003713">
    <property type="term" value="F:transcription coactivator activity"/>
    <property type="evidence" value="ECO:0007669"/>
    <property type="project" value="TreeGrafter"/>
</dbReference>
<feature type="region of interest" description="Disordered" evidence="24">
    <location>
        <begin position="221"/>
        <end position="270"/>
    </location>
</feature>
<comment type="caution">
    <text evidence="27">The sequence shown here is derived from an EMBL/GenBank/DDBJ whole genome shotgun (WGS) entry which is preliminary data.</text>
</comment>
<dbReference type="Gene3D" id="1.10.8.810">
    <property type="entry name" value="Daxx helical bundle domain"/>
    <property type="match status" value="1"/>
</dbReference>
<evidence type="ECO:0000256" key="2">
    <source>
        <dbReference type="ARBA" id="ARBA00004496"/>
    </source>
</evidence>
<dbReference type="OrthoDB" id="7492809at2759"/>
<dbReference type="InterPro" id="IPR046426">
    <property type="entry name" value="DAXX_histone-bd_sf"/>
</dbReference>
<evidence type="ECO:0000256" key="20">
    <source>
        <dbReference type="ARBA" id="ARBA00023242"/>
    </source>
</evidence>
<sequence>MIIRSVKWPEVSVFWFWKLRNDQIGLKLVFEVKEGCDSWQIDRILSESNTGNSVKPGGGGGSVKPGGGGGGSVKRLRSSMAAVTKVMESIVILDDDITEQPSSSSHSSPRASSMSAVSQPMSCIPESPFASARKESHVLKVENDKLFGEFVEHCLEHTREHPEVMEFLRTKYSKASPDFLSSVEFRNAVGRCLTRAQAQTTKTFVYINELCTLLKQHSAKRRVGVQPPSTKKQRKTSSRDEAGEASADIKEEAASEQPEDGEKERKSKRASRRQIAYLENLLKVYSDEIRRLQERELSLDDLEKEDSSYLQEHKLKRKMMKIYDKLCELKSCSMLTGRVIEQRIRYSSTRYPEINKKIERFINSPEAHQNPPDYRDILEVVKRANERNQLMLTRKQQTQIAQEAFRETGNKLQERRHLDMVYNFGSHLTDSYKPTGDPALTDPLLYQKLRSNRELALSSLEEVINKYAHKQDDTEEEERRKRLEKEKQKKENIPEKVKTDSEGENEQELEEEEEEEEEEEDDESSDPDIEEEIQASAAQVGPDEEDDEEDHQSISDEIVQPSSEGSNHMSPSVKSPSCGDAGESGDDVPSSDSRTCGSTAAASPEDKPQSDSPSSLNSHAHSIVPLPQGGQECPSADSNSMDQATAISPTPEDRVSTPLSIPEPEVINETSNSRKRKRESKKNHVQNGSIRHISVR</sequence>
<evidence type="ECO:0000313" key="28">
    <source>
        <dbReference type="Proteomes" id="UP000319801"/>
    </source>
</evidence>
<evidence type="ECO:0000256" key="12">
    <source>
        <dbReference type="ARBA" id="ARBA00022553"/>
    </source>
</evidence>
<comment type="similarity">
    <text evidence="6">Belongs to the DAXX family.</text>
</comment>
<evidence type="ECO:0000256" key="14">
    <source>
        <dbReference type="ARBA" id="ARBA00022843"/>
    </source>
</evidence>
<keyword evidence="20" id="KW-0539">Nucleus</keyword>
<feature type="compositionally biased region" description="Polar residues" evidence="24">
    <location>
        <begin position="590"/>
        <end position="601"/>
    </location>
</feature>
<dbReference type="FunFam" id="1.20.58.2170:FF:000001">
    <property type="entry name" value="Death domain-associated protein 6"/>
    <property type="match status" value="1"/>
</dbReference>
<keyword evidence="18" id="KW-0804">Transcription</keyword>
<feature type="domain" description="Daxx histone-binding" evidence="26">
    <location>
        <begin position="383"/>
        <end position="469"/>
    </location>
</feature>
<evidence type="ECO:0000256" key="19">
    <source>
        <dbReference type="ARBA" id="ARBA00023186"/>
    </source>
</evidence>
<feature type="domain" description="Daxx N-terminal Rassf1C-interacting" evidence="25">
    <location>
        <begin position="129"/>
        <end position="224"/>
    </location>
</feature>
<evidence type="ECO:0000256" key="10">
    <source>
        <dbReference type="ARBA" id="ARBA00022491"/>
    </source>
</evidence>
<keyword evidence="21" id="KW-0137">Centromere</keyword>
<protein>
    <recommendedName>
        <fullName evidence="7">Death domain-associated protein 6</fullName>
    </recommendedName>
    <alternativeName>
        <fullName evidence="22">Daxx</fullName>
    </alternativeName>
</protein>
<dbReference type="GO" id="GO:0042981">
    <property type="term" value="P:regulation of apoptotic process"/>
    <property type="evidence" value="ECO:0007669"/>
    <property type="project" value="TreeGrafter"/>
</dbReference>
<dbReference type="GO" id="GO:0006915">
    <property type="term" value="P:apoptotic process"/>
    <property type="evidence" value="ECO:0007669"/>
    <property type="project" value="UniProtKB-KW"/>
</dbReference>
<keyword evidence="19" id="KW-0143">Chaperone</keyword>
<accession>A0A556U8K4</accession>
<dbReference type="InterPro" id="IPR038298">
    <property type="entry name" value="Daxx_N_sf"/>
</dbReference>
<feature type="region of interest" description="Disordered" evidence="24">
    <location>
        <begin position="48"/>
        <end position="74"/>
    </location>
</feature>
<dbReference type="CDD" id="cd13150">
    <property type="entry name" value="DAXX_histone_binding"/>
    <property type="match status" value="1"/>
</dbReference>
<comment type="subcellular location">
    <subcellularLocation>
        <location evidence="3">Chromosome</location>
        <location evidence="3">Centromere</location>
    </subcellularLocation>
    <subcellularLocation>
        <location evidence="2">Cytoplasm</location>
    </subcellularLocation>
    <subcellularLocation>
        <location evidence="1">Nucleus</location>
        <location evidence="1">PML body</location>
    </subcellularLocation>
    <subcellularLocation>
        <location evidence="4">Nucleus</location>
        <location evidence="4">Nucleolus</location>
    </subcellularLocation>
    <subcellularLocation>
        <location evidence="5">Nucleus</location>
        <location evidence="5">Nucleoplasm</location>
    </subcellularLocation>
</comment>
<keyword evidence="17 23" id="KW-0175">Coiled coil</keyword>
<keyword evidence="8" id="KW-0158">Chromosome</keyword>
<evidence type="ECO:0000256" key="1">
    <source>
        <dbReference type="ARBA" id="ARBA00004322"/>
    </source>
</evidence>
<keyword evidence="11" id="KW-1017">Isopeptide bond</keyword>
<dbReference type="GO" id="GO:0000775">
    <property type="term" value="C:chromosome, centromeric region"/>
    <property type="evidence" value="ECO:0007669"/>
    <property type="project" value="UniProtKB-SubCell"/>
</dbReference>
<evidence type="ECO:0000256" key="5">
    <source>
        <dbReference type="ARBA" id="ARBA00004642"/>
    </source>
</evidence>
<feature type="compositionally biased region" description="Basic and acidic residues" evidence="24">
    <location>
        <begin position="237"/>
        <end position="253"/>
    </location>
</feature>
<keyword evidence="10" id="KW-0678">Repressor</keyword>
<dbReference type="GO" id="GO:0016605">
    <property type="term" value="C:PML body"/>
    <property type="evidence" value="ECO:0007669"/>
    <property type="project" value="UniProtKB-SubCell"/>
</dbReference>
<evidence type="ECO:0000256" key="13">
    <source>
        <dbReference type="ARBA" id="ARBA00022703"/>
    </source>
</evidence>
<dbReference type="GO" id="GO:0003714">
    <property type="term" value="F:transcription corepressor activity"/>
    <property type="evidence" value="ECO:0007669"/>
    <property type="project" value="TreeGrafter"/>
</dbReference>
<evidence type="ECO:0000256" key="8">
    <source>
        <dbReference type="ARBA" id="ARBA00022454"/>
    </source>
</evidence>
<evidence type="ECO:0000256" key="18">
    <source>
        <dbReference type="ARBA" id="ARBA00023163"/>
    </source>
</evidence>
<keyword evidence="13" id="KW-0053">Apoptosis</keyword>
<dbReference type="PANTHER" id="PTHR12766:SF7">
    <property type="entry name" value="DEATH DOMAIN-ASSOCIATED PROTEIN 6"/>
    <property type="match status" value="1"/>
</dbReference>
<name>A0A556U8K4_BAGYA</name>
<dbReference type="GO" id="GO:0042393">
    <property type="term" value="F:histone binding"/>
    <property type="evidence" value="ECO:0007669"/>
    <property type="project" value="InterPro"/>
</dbReference>
<feature type="compositionally biased region" description="Low complexity" evidence="24">
    <location>
        <begin position="102"/>
        <end position="117"/>
    </location>
</feature>
<reference evidence="27 28" key="1">
    <citation type="journal article" date="2019" name="Genome Biol. Evol.">
        <title>Whole-Genome Sequencing of the Giant Devil Catfish, Bagarius yarrelli.</title>
        <authorList>
            <person name="Jiang W."/>
            <person name="Lv Y."/>
            <person name="Cheng L."/>
            <person name="Yang K."/>
            <person name="Chao B."/>
            <person name="Wang X."/>
            <person name="Li Y."/>
            <person name="Pan X."/>
            <person name="You X."/>
            <person name="Zhang Y."/>
            <person name="Yang J."/>
            <person name="Li J."/>
            <person name="Zhang X."/>
            <person name="Liu S."/>
            <person name="Sun C."/>
            <person name="Yang J."/>
            <person name="Shi Q."/>
        </authorList>
    </citation>
    <scope>NUCLEOTIDE SEQUENCE [LARGE SCALE GENOMIC DNA]</scope>
    <source>
        <strain evidence="27">JWS20170419001</strain>
        <tissue evidence="27">Muscle</tissue>
    </source>
</reference>
<evidence type="ECO:0000256" key="6">
    <source>
        <dbReference type="ARBA" id="ARBA00008592"/>
    </source>
</evidence>
<organism evidence="27 28">
    <name type="scientific">Bagarius yarrelli</name>
    <name type="common">Goonch</name>
    <name type="synonym">Bagrus yarrelli</name>
    <dbReference type="NCBI Taxonomy" id="175774"/>
    <lineage>
        <taxon>Eukaryota</taxon>
        <taxon>Metazoa</taxon>
        <taxon>Chordata</taxon>
        <taxon>Craniata</taxon>
        <taxon>Vertebrata</taxon>
        <taxon>Euteleostomi</taxon>
        <taxon>Actinopterygii</taxon>
        <taxon>Neopterygii</taxon>
        <taxon>Teleostei</taxon>
        <taxon>Ostariophysi</taxon>
        <taxon>Siluriformes</taxon>
        <taxon>Sisoridae</taxon>
        <taxon>Sisorinae</taxon>
        <taxon>Bagarius</taxon>
    </lineage>
</organism>
<feature type="region of interest" description="Disordered" evidence="24">
    <location>
        <begin position="98"/>
        <end position="117"/>
    </location>
</feature>
<evidence type="ECO:0000256" key="22">
    <source>
        <dbReference type="ARBA" id="ARBA00029641"/>
    </source>
</evidence>
<feature type="compositionally biased region" description="Polar residues" evidence="24">
    <location>
        <begin position="610"/>
        <end position="620"/>
    </location>
</feature>
<evidence type="ECO:0000256" key="7">
    <source>
        <dbReference type="ARBA" id="ARBA00019298"/>
    </source>
</evidence>
<dbReference type="InterPro" id="IPR031333">
    <property type="entry name" value="Daxx_N"/>
</dbReference>
<dbReference type="Gene3D" id="1.20.58.2170">
    <property type="match status" value="1"/>
</dbReference>
<dbReference type="GO" id="GO:0050681">
    <property type="term" value="F:nuclear androgen receptor binding"/>
    <property type="evidence" value="ECO:0007669"/>
    <property type="project" value="TreeGrafter"/>
</dbReference>
<feature type="compositionally biased region" description="Polar residues" evidence="24">
    <location>
        <begin position="636"/>
        <end position="648"/>
    </location>
</feature>
<proteinExistence type="inferred from homology"/>
<keyword evidence="14" id="KW-0832">Ubl conjugation</keyword>
<feature type="compositionally biased region" description="Polar residues" evidence="24">
    <location>
        <begin position="560"/>
        <end position="575"/>
    </location>
</feature>
<keyword evidence="12" id="KW-0597">Phosphoprotein</keyword>
<keyword evidence="28" id="KW-1185">Reference proteome</keyword>
<dbReference type="FunFam" id="1.10.8.810:FF:000001">
    <property type="entry name" value="Death domain-associated protein 6"/>
    <property type="match status" value="1"/>
</dbReference>
<feature type="region of interest" description="Disordered" evidence="24">
    <location>
        <begin position="469"/>
        <end position="696"/>
    </location>
</feature>
<gene>
    <name evidence="27" type="ORF">Baya_9516</name>
</gene>
<evidence type="ECO:0000256" key="24">
    <source>
        <dbReference type="SAM" id="MobiDB-lite"/>
    </source>
</evidence>
<feature type="compositionally biased region" description="Basic and acidic residues" evidence="24">
    <location>
        <begin position="469"/>
        <end position="501"/>
    </location>
</feature>
<evidence type="ECO:0000256" key="23">
    <source>
        <dbReference type="SAM" id="Coils"/>
    </source>
</evidence>
<keyword evidence="15" id="KW-0156">Chromatin regulator</keyword>
<keyword evidence="16" id="KW-0805">Transcription regulation</keyword>
<feature type="coiled-coil region" evidence="23">
    <location>
        <begin position="275"/>
        <end position="305"/>
    </location>
</feature>
<evidence type="ECO:0000256" key="4">
    <source>
        <dbReference type="ARBA" id="ARBA00004604"/>
    </source>
</evidence>
<evidence type="ECO:0000313" key="27">
    <source>
        <dbReference type="EMBL" id="TSO05393.1"/>
    </source>
</evidence>
<evidence type="ECO:0000256" key="3">
    <source>
        <dbReference type="ARBA" id="ARBA00004584"/>
    </source>
</evidence>
<dbReference type="CDD" id="cd13151">
    <property type="entry name" value="DAXX_helical_bundle"/>
    <property type="match status" value="1"/>
</dbReference>
<dbReference type="Pfam" id="PF03344">
    <property type="entry name" value="Daxx"/>
    <property type="match status" value="1"/>
</dbReference>
<dbReference type="Proteomes" id="UP000319801">
    <property type="component" value="Unassembled WGS sequence"/>
</dbReference>